<sequence>MADDDPPVSSHQLREIRAMFDFFAGPGEFITVDSLRPFLSSIDPGMSQSRMSEFIGQWTDKGAMSFNDFLRLYAVMHQKYDSVDDIREVFRLLANEAGVIPVRRLRAVIASLEPALSTQHVTSIIMSAFPEQEQTFRQFHMDGTVSFDKFCTIMRSLD</sequence>
<dbReference type="Proteomes" id="UP000039324">
    <property type="component" value="Unassembled WGS sequence"/>
</dbReference>
<keyword evidence="3" id="KW-1185">Reference proteome</keyword>
<organism evidence="1 3">
    <name type="scientific">Plasmodiophora brassicae</name>
    <name type="common">Clubroot disease agent</name>
    <dbReference type="NCBI Taxonomy" id="37360"/>
    <lineage>
        <taxon>Eukaryota</taxon>
        <taxon>Sar</taxon>
        <taxon>Rhizaria</taxon>
        <taxon>Endomyxa</taxon>
        <taxon>Phytomyxea</taxon>
        <taxon>Plasmodiophorida</taxon>
        <taxon>Plasmodiophoridae</taxon>
        <taxon>Plasmodiophora</taxon>
    </lineage>
</organism>
<accession>A0A0G4J802</accession>
<evidence type="ECO:0000313" key="1">
    <source>
        <dbReference type="EMBL" id="CEP03685.1"/>
    </source>
</evidence>
<dbReference type="Gene3D" id="1.10.238.10">
    <property type="entry name" value="EF-hand"/>
    <property type="match status" value="1"/>
</dbReference>
<evidence type="ECO:0008006" key="5">
    <source>
        <dbReference type="Google" id="ProtNLM"/>
    </source>
</evidence>
<dbReference type="AlphaFoldDB" id="A0A0G4J802"/>
<dbReference type="EMBL" id="OVEO01000012">
    <property type="protein sequence ID" value="SPQ99649.1"/>
    <property type="molecule type" value="Genomic_DNA"/>
</dbReference>
<reference evidence="1 3" key="1">
    <citation type="submission" date="2015-02" db="EMBL/GenBank/DDBJ databases">
        <authorList>
            <person name="Chooi Y.-H."/>
        </authorList>
    </citation>
    <scope>NUCLEOTIDE SEQUENCE [LARGE SCALE GENOMIC DNA]</scope>
    <source>
        <strain evidence="1">E3</strain>
    </source>
</reference>
<evidence type="ECO:0000313" key="3">
    <source>
        <dbReference type="Proteomes" id="UP000039324"/>
    </source>
</evidence>
<gene>
    <name evidence="1" type="ORF">PBRA_003292</name>
    <name evidence="2" type="ORF">PLBR_LOCUS6864</name>
</gene>
<dbReference type="STRING" id="37360.A0A0G4J802"/>
<evidence type="ECO:0000313" key="2">
    <source>
        <dbReference type="EMBL" id="SPQ99649.1"/>
    </source>
</evidence>
<proteinExistence type="predicted"/>
<dbReference type="EMBL" id="CDSF01000155">
    <property type="protein sequence ID" value="CEP03685.1"/>
    <property type="molecule type" value="Genomic_DNA"/>
</dbReference>
<evidence type="ECO:0000313" key="4">
    <source>
        <dbReference type="Proteomes" id="UP000290189"/>
    </source>
</evidence>
<reference evidence="2 4" key="2">
    <citation type="submission" date="2018-03" db="EMBL/GenBank/DDBJ databases">
        <authorList>
            <person name="Fogelqvist J."/>
        </authorList>
    </citation>
    <scope>NUCLEOTIDE SEQUENCE [LARGE SCALE GENOMIC DNA]</scope>
</reference>
<dbReference type="InterPro" id="IPR011992">
    <property type="entry name" value="EF-hand-dom_pair"/>
</dbReference>
<dbReference type="SUPFAM" id="SSF47473">
    <property type="entry name" value="EF-hand"/>
    <property type="match status" value="1"/>
</dbReference>
<geneLocation type="mitochondrion" evidence="2"/>
<keyword evidence="2" id="KW-0496">Mitochondrion</keyword>
<protein>
    <recommendedName>
        <fullName evidence="5">EF-hand domain-containing protein</fullName>
    </recommendedName>
</protein>
<name>A0A0G4J802_PLABS</name>
<dbReference type="Proteomes" id="UP000290189">
    <property type="component" value="Unassembled WGS sequence"/>
</dbReference>